<dbReference type="InterPro" id="IPR046342">
    <property type="entry name" value="CBS_dom_sf"/>
</dbReference>
<dbReference type="InterPro" id="IPR051257">
    <property type="entry name" value="Diverse_CBS-Domain"/>
</dbReference>
<proteinExistence type="predicted"/>
<evidence type="ECO:0000256" key="1">
    <source>
        <dbReference type="ARBA" id="ARBA00023122"/>
    </source>
</evidence>
<evidence type="ECO:0000259" key="3">
    <source>
        <dbReference type="PROSITE" id="PS51371"/>
    </source>
</evidence>
<dbReference type="PROSITE" id="PS51371">
    <property type="entry name" value="CBS"/>
    <property type="match status" value="2"/>
</dbReference>
<comment type="caution">
    <text evidence="4">The sequence shown here is derived from an EMBL/GenBank/DDBJ whole genome shotgun (WGS) entry which is preliminary data.</text>
</comment>
<organism evidence="4">
    <name type="scientific">Desulfofervidus auxilii</name>
    <dbReference type="NCBI Taxonomy" id="1621989"/>
    <lineage>
        <taxon>Bacteria</taxon>
        <taxon>Pseudomonadati</taxon>
        <taxon>Thermodesulfobacteriota</taxon>
        <taxon>Candidatus Desulfofervidia</taxon>
        <taxon>Candidatus Desulfofervidales</taxon>
        <taxon>Candidatus Desulfofervidaceae</taxon>
        <taxon>Candidatus Desulfofervidus</taxon>
    </lineage>
</organism>
<dbReference type="AlphaFoldDB" id="A0A7C0Y432"/>
<dbReference type="PANTHER" id="PTHR43080:SF2">
    <property type="entry name" value="CBS DOMAIN-CONTAINING PROTEIN"/>
    <property type="match status" value="1"/>
</dbReference>
<dbReference type="PANTHER" id="PTHR43080">
    <property type="entry name" value="CBS DOMAIN-CONTAINING PROTEIN CBSX3, MITOCHONDRIAL"/>
    <property type="match status" value="1"/>
</dbReference>
<dbReference type="Gene3D" id="3.10.580.10">
    <property type="entry name" value="CBS-domain"/>
    <property type="match status" value="1"/>
</dbReference>
<protein>
    <submittedName>
        <fullName evidence="4">CBS domain-containing protein</fullName>
    </submittedName>
</protein>
<gene>
    <name evidence="4" type="ORF">ENG63_09965</name>
</gene>
<dbReference type="EMBL" id="DRBS01000367">
    <property type="protein sequence ID" value="HDD45166.1"/>
    <property type="molecule type" value="Genomic_DNA"/>
</dbReference>
<dbReference type="InterPro" id="IPR000644">
    <property type="entry name" value="CBS_dom"/>
</dbReference>
<dbReference type="Pfam" id="PF00571">
    <property type="entry name" value="CBS"/>
    <property type="match status" value="2"/>
</dbReference>
<evidence type="ECO:0000313" key="4">
    <source>
        <dbReference type="EMBL" id="HDD45166.1"/>
    </source>
</evidence>
<accession>A0A7C0Y432</accession>
<reference evidence="4" key="1">
    <citation type="journal article" date="2020" name="mSystems">
        <title>Genome- and Community-Level Interaction Insights into Carbon Utilization and Element Cycling Functions of Hydrothermarchaeota in Hydrothermal Sediment.</title>
        <authorList>
            <person name="Zhou Z."/>
            <person name="Liu Y."/>
            <person name="Xu W."/>
            <person name="Pan J."/>
            <person name="Luo Z.H."/>
            <person name="Li M."/>
        </authorList>
    </citation>
    <scope>NUCLEOTIDE SEQUENCE [LARGE SCALE GENOMIC DNA]</scope>
    <source>
        <strain evidence="4">HyVt-233</strain>
    </source>
</reference>
<sequence length="134" mass="15186">MKVEEIMNTKIEFIEANATVYDAIEKMVDKRIRSLVVKPRDENDVYGVITVRDIVFRVLNKNLDPNKVKIEEIASKPLVCVDKDIDIEHVIRLMEKFNIARVFVCEKGNLLGVVALLDVMSGSLIKRVRGGCIA</sequence>
<keyword evidence="1 2" id="KW-0129">CBS domain</keyword>
<name>A0A7C0Y432_DESA2</name>
<evidence type="ECO:0000256" key="2">
    <source>
        <dbReference type="PROSITE-ProRule" id="PRU00703"/>
    </source>
</evidence>
<feature type="domain" description="CBS" evidence="3">
    <location>
        <begin position="74"/>
        <end position="130"/>
    </location>
</feature>
<dbReference type="SUPFAM" id="SSF54631">
    <property type="entry name" value="CBS-domain pair"/>
    <property type="match status" value="1"/>
</dbReference>
<dbReference type="Proteomes" id="UP000886289">
    <property type="component" value="Unassembled WGS sequence"/>
</dbReference>
<dbReference type="SMART" id="SM00116">
    <property type="entry name" value="CBS"/>
    <property type="match status" value="2"/>
</dbReference>
<feature type="domain" description="CBS" evidence="3">
    <location>
        <begin position="7"/>
        <end position="65"/>
    </location>
</feature>